<name>A0AAE1PWK7_9EUCA</name>
<feature type="domain" description="Fibrinogen C-terminal" evidence="2">
    <location>
        <begin position="1"/>
        <end position="48"/>
    </location>
</feature>
<comment type="caution">
    <text evidence="3">The sequence shown here is derived from an EMBL/GenBank/DDBJ whole genome shotgun (WGS) entry which is preliminary data.</text>
</comment>
<dbReference type="AlphaFoldDB" id="A0AAE1PWK7"/>
<keyword evidence="4" id="KW-1185">Reference proteome</keyword>
<dbReference type="InterPro" id="IPR036056">
    <property type="entry name" value="Fibrinogen-like_C"/>
</dbReference>
<feature type="region of interest" description="Disordered" evidence="1">
    <location>
        <begin position="1"/>
        <end position="24"/>
    </location>
</feature>
<sequence>MEYHNGMEFSTYDDEDNDGASGGSCSEWSGGGGWWYNFCFYSNPTGVYPPADLPPLNPGRPSVGVAQVAGGGGGKDEIEEWEGMWMKIEKEAGRGVTRGRRRVEGYKRKGRLVEGGRREEREAWREVLEREGRLVEGSRREEGEA</sequence>
<evidence type="ECO:0000313" key="3">
    <source>
        <dbReference type="EMBL" id="KAK4315639.1"/>
    </source>
</evidence>
<evidence type="ECO:0000256" key="1">
    <source>
        <dbReference type="SAM" id="MobiDB-lite"/>
    </source>
</evidence>
<reference evidence="3" key="1">
    <citation type="submission" date="2023-11" db="EMBL/GenBank/DDBJ databases">
        <title>Genome assemblies of two species of porcelain crab, Petrolisthes cinctipes and Petrolisthes manimaculis (Anomura: Porcellanidae).</title>
        <authorList>
            <person name="Angst P."/>
        </authorList>
    </citation>
    <scope>NUCLEOTIDE SEQUENCE</scope>
    <source>
        <strain evidence="3">PB745_02</strain>
        <tissue evidence="3">Gill</tissue>
    </source>
</reference>
<dbReference type="Gene3D" id="4.10.530.10">
    <property type="entry name" value="Gamma-fibrinogen Carboxyl Terminal Fragment, domain 2"/>
    <property type="match status" value="1"/>
</dbReference>
<gene>
    <name evidence="3" type="ORF">Pmani_013130</name>
</gene>
<dbReference type="Pfam" id="PF00147">
    <property type="entry name" value="Fibrinogen_C"/>
    <property type="match status" value="1"/>
</dbReference>
<evidence type="ECO:0000313" key="4">
    <source>
        <dbReference type="Proteomes" id="UP001292094"/>
    </source>
</evidence>
<dbReference type="EMBL" id="JAWZYT010001096">
    <property type="protein sequence ID" value="KAK4315639.1"/>
    <property type="molecule type" value="Genomic_DNA"/>
</dbReference>
<dbReference type="PROSITE" id="PS51406">
    <property type="entry name" value="FIBRINOGEN_C_2"/>
    <property type="match status" value="1"/>
</dbReference>
<dbReference type="InterPro" id="IPR002181">
    <property type="entry name" value="Fibrinogen_a/b/g_C_dom"/>
</dbReference>
<dbReference type="Proteomes" id="UP001292094">
    <property type="component" value="Unassembled WGS sequence"/>
</dbReference>
<dbReference type="SUPFAM" id="SSF56496">
    <property type="entry name" value="Fibrinogen C-terminal domain-like"/>
    <property type="match status" value="1"/>
</dbReference>
<proteinExistence type="predicted"/>
<evidence type="ECO:0000259" key="2">
    <source>
        <dbReference type="PROSITE" id="PS51406"/>
    </source>
</evidence>
<accession>A0AAE1PWK7</accession>
<protein>
    <recommendedName>
        <fullName evidence="2">Fibrinogen C-terminal domain-containing protein</fullName>
    </recommendedName>
</protein>
<organism evidence="3 4">
    <name type="scientific">Petrolisthes manimaculis</name>
    <dbReference type="NCBI Taxonomy" id="1843537"/>
    <lineage>
        <taxon>Eukaryota</taxon>
        <taxon>Metazoa</taxon>
        <taxon>Ecdysozoa</taxon>
        <taxon>Arthropoda</taxon>
        <taxon>Crustacea</taxon>
        <taxon>Multicrustacea</taxon>
        <taxon>Malacostraca</taxon>
        <taxon>Eumalacostraca</taxon>
        <taxon>Eucarida</taxon>
        <taxon>Decapoda</taxon>
        <taxon>Pleocyemata</taxon>
        <taxon>Anomura</taxon>
        <taxon>Galatheoidea</taxon>
        <taxon>Porcellanidae</taxon>
        <taxon>Petrolisthes</taxon>
    </lineage>
</organism>